<keyword evidence="1" id="KW-0472">Membrane</keyword>
<evidence type="ECO:0000313" key="2">
    <source>
        <dbReference type="EMBL" id="NAS13872.1"/>
    </source>
</evidence>
<evidence type="ECO:0000256" key="1">
    <source>
        <dbReference type="SAM" id="Phobius"/>
    </source>
</evidence>
<dbReference type="EMBL" id="WXYO01000008">
    <property type="protein sequence ID" value="NAS13872.1"/>
    <property type="molecule type" value="Genomic_DNA"/>
</dbReference>
<dbReference type="AlphaFoldDB" id="A0A6L9EGX5"/>
<reference evidence="2 3" key="1">
    <citation type="submission" date="2020-01" db="EMBL/GenBank/DDBJ databases">
        <title>Bacteria diversity of Porities sp.</title>
        <authorList>
            <person name="Wang G."/>
        </authorList>
    </citation>
    <scope>NUCLEOTIDE SEQUENCE [LARGE SCALE GENOMIC DNA]</scope>
    <source>
        <strain evidence="2 3">R33</strain>
    </source>
</reference>
<gene>
    <name evidence="2" type="ORF">GTQ38_17795</name>
</gene>
<keyword evidence="1" id="KW-1133">Transmembrane helix</keyword>
<feature type="transmembrane region" description="Helical" evidence="1">
    <location>
        <begin position="58"/>
        <end position="79"/>
    </location>
</feature>
<dbReference type="Proteomes" id="UP000475249">
    <property type="component" value="Unassembled WGS sequence"/>
</dbReference>
<protein>
    <submittedName>
        <fullName evidence="2">Uncharacterized protein</fullName>
    </submittedName>
</protein>
<feature type="transmembrane region" description="Helical" evidence="1">
    <location>
        <begin position="91"/>
        <end position="113"/>
    </location>
</feature>
<proteinExistence type="predicted"/>
<feature type="transmembrane region" description="Helical" evidence="1">
    <location>
        <begin position="155"/>
        <end position="176"/>
    </location>
</feature>
<accession>A0A6L9EGX5</accession>
<sequence length="224" mass="25335">MGAISIYSSAGLILTTLLTLWLFYKASSHKKVIYGVIIWMILVGILGIMGFYQETEVIPPRIVFLLMPGIILVIILFSSKKAKAWIDKLNLKWLTLLHIVRVPVEIILYRMYLAGSIPVLMTFEGYNYDILSGITAPAIYYFVFVNKKLGRKSLLIWNFICLALLLNILTIAALSAETPFQKLAFDQPNVGVTQFPFVWLPAIIVPLVLFSHLASIWQLTVRKS</sequence>
<feature type="transmembrane region" description="Helical" evidence="1">
    <location>
        <begin position="6"/>
        <end position="24"/>
    </location>
</feature>
<name>A0A6L9EGX5_9FLAO</name>
<evidence type="ECO:0000313" key="3">
    <source>
        <dbReference type="Proteomes" id="UP000475249"/>
    </source>
</evidence>
<keyword evidence="3" id="KW-1185">Reference proteome</keyword>
<keyword evidence="1" id="KW-0812">Transmembrane</keyword>
<feature type="transmembrane region" description="Helical" evidence="1">
    <location>
        <begin position="31"/>
        <end position="52"/>
    </location>
</feature>
<dbReference type="RefSeq" id="WP_161436915.1">
    <property type="nucleotide sequence ID" value="NZ_WXYO01000008.1"/>
</dbReference>
<organism evidence="2 3">
    <name type="scientific">Poritiphilus flavus</name>
    <dbReference type="NCBI Taxonomy" id="2697053"/>
    <lineage>
        <taxon>Bacteria</taxon>
        <taxon>Pseudomonadati</taxon>
        <taxon>Bacteroidota</taxon>
        <taxon>Flavobacteriia</taxon>
        <taxon>Flavobacteriales</taxon>
        <taxon>Flavobacteriaceae</taxon>
        <taxon>Poritiphilus</taxon>
    </lineage>
</organism>
<comment type="caution">
    <text evidence="2">The sequence shown here is derived from an EMBL/GenBank/DDBJ whole genome shotgun (WGS) entry which is preliminary data.</text>
</comment>
<feature type="transmembrane region" description="Helical" evidence="1">
    <location>
        <begin position="196"/>
        <end position="217"/>
    </location>
</feature>
<feature type="transmembrane region" description="Helical" evidence="1">
    <location>
        <begin position="125"/>
        <end position="143"/>
    </location>
</feature>